<dbReference type="EMBL" id="CP157484">
    <property type="protein sequence ID" value="XBO39500.1"/>
    <property type="molecule type" value="Genomic_DNA"/>
</dbReference>
<organism evidence="2">
    <name type="scientific">Alsobacter sp. KACC 23698</name>
    <dbReference type="NCBI Taxonomy" id="3149229"/>
    <lineage>
        <taxon>Bacteria</taxon>
        <taxon>Pseudomonadati</taxon>
        <taxon>Pseudomonadota</taxon>
        <taxon>Alphaproteobacteria</taxon>
        <taxon>Hyphomicrobiales</taxon>
        <taxon>Alsobacteraceae</taxon>
        <taxon>Alsobacter</taxon>
    </lineage>
</organism>
<dbReference type="GO" id="GO:0035556">
    <property type="term" value="P:intracellular signal transduction"/>
    <property type="evidence" value="ECO:0007669"/>
    <property type="project" value="InterPro"/>
</dbReference>
<dbReference type="Pfam" id="PF00211">
    <property type="entry name" value="Guanylate_cyc"/>
    <property type="match status" value="1"/>
</dbReference>
<dbReference type="Gene3D" id="3.40.50.10070">
    <property type="entry name" value="TolB, N-terminal domain"/>
    <property type="match status" value="1"/>
</dbReference>
<dbReference type="RefSeq" id="WP_406856345.1">
    <property type="nucleotide sequence ID" value="NZ_CP157484.1"/>
</dbReference>
<dbReference type="InterPro" id="IPR041215">
    <property type="entry name" value="FlgO_dom"/>
</dbReference>
<evidence type="ECO:0000313" key="2">
    <source>
        <dbReference type="EMBL" id="XBO39500.1"/>
    </source>
</evidence>
<dbReference type="SUPFAM" id="SSF55073">
    <property type="entry name" value="Nucleotide cyclase"/>
    <property type="match status" value="1"/>
</dbReference>
<dbReference type="Gene3D" id="3.30.70.1230">
    <property type="entry name" value="Nucleotide cyclase"/>
    <property type="match status" value="1"/>
</dbReference>
<accession>A0AAU7JH76</accession>
<dbReference type="InterPro" id="IPR029787">
    <property type="entry name" value="Nucleotide_cyclase"/>
</dbReference>
<dbReference type="GO" id="GO:0004016">
    <property type="term" value="F:adenylate cyclase activity"/>
    <property type="evidence" value="ECO:0007669"/>
    <property type="project" value="UniProtKB-ARBA"/>
</dbReference>
<dbReference type="Gene3D" id="1.25.40.10">
    <property type="entry name" value="Tetratricopeptide repeat domain"/>
    <property type="match status" value="2"/>
</dbReference>
<dbReference type="InterPro" id="IPR001054">
    <property type="entry name" value="A/G_cyclase"/>
</dbReference>
<dbReference type="Pfam" id="PF14559">
    <property type="entry name" value="TPR_19"/>
    <property type="match status" value="1"/>
</dbReference>
<gene>
    <name evidence="2" type="ORF">ABEG18_01555</name>
</gene>
<reference evidence="2" key="1">
    <citation type="submission" date="2024-05" db="EMBL/GenBank/DDBJ databases">
        <authorList>
            <person name="Kim S."/>
            <person name="Heo J."/>
            <person name="Choi H."/>
            <person name="Choi Y."/>
            <person name="Kwon S.-W."/>
            <person name="Kim Y."/>
        </authorList>
    </citation>
    <scope>NUCLEOTIDE SEQUENCE</scope>
    <source>
        <strain evidence="2">KACC 23698</strain>
    </source>
</reference>
<dbReference type="SUPFAM" id="SSF48452">
    <property type="entry name" value="TPR-like"/>
    <property type="match status" value="1"/>
</dbReference>
<evidence type="ECO:0000259" key="1">
    <source>
        <dbReference type="PROSITE" id="PS50125"/>
    </source>
</evidence>
<name>A0AAU7JH76_9HYPH</name>
<feature type="domain" description="Guanylate cyclase" evidence="1">
    <location>
        <begin position="19"/>
        <end position="134"/>
    </location>
</feature>
<dbReference type="CDD" id="cd07302">
    <property type="entry name" value="CHD"/>
    <property type="match status" value="1"/>
</dbReference>
<proteinExistence type="predicted"/>
<dbReference type="Pfam" id="PF13432">
    <property type="entry name" value="TPR_16"/>
    <property type="match status" value="1"/>
</dbReference>
<dbReference type="PROSITE" id="PS50125">
    <property type="entry name" value="GUANYLATE_CYCLASE_2"/>
    <property type="match status" value="1"/>
</dbReference>
<dbReference type="Pfam" id="PF17680">
    <property type="entry name" value="FlgO"/>
    <property type="match status" value="1"/>
</dbReference>
<dbReference type="AlphaFoldDB" id="A0AAU7JH76"/>
<dbReference type="PANTHER" id="PTHR12558:SF13">
    <property type="entry name" value="CELL DIVISION CYCLE PROTEIN 27 HOMOLOG"/>
    <property type="match status" value="1"/>
</dbReference>
<dbReference type="PANTHER" id="PTHR12558">
    <property type="entry name" value="CELL DIVISION CYCLE 16,23,27"/>
    <property type="match status" value="1"/>
</dbReference>
<dbReference type="GO" id="GO:0009190">
    <property type="term" value="P:cyclic nucleotide biosynthetic process"/>
    <property type="evidence" value="ECO:0007669"/>
    <property type="project" value="InterPro"/>
</dbReference>
<dbReference type="InterPro" id="IPR011990">
    <property type="entry name" value="TPR-like_helical_dom_sf"/>
</dbReference>
<sequence length="594" mass="65375">MTVNLSRTDLRTLTHATRSLVVVDMVESVRLVEQHEDELIGRWLAFMEHVSDEILPVCGGQLVKSLGDGMLLEFDHAQGAVKAALWIQQSALERNAGYAPDQHILLRVGIETGDVIRGQGDVFGRGVNRAARLATLAAPGEVVASAGVRAQITPVLDAEIEDLGDCYLRHVNTPVRAYRVGPPGPLPRPDAGPPLRDLMPSLAVVPFSSLNEQQDHFMLGEILAEEMISEMSRSQELCVISRLSTTAFRDRGLQVQEIGRRLNANYIVSGDYRTQQGALILNVEIADALTGQVAQSRQYRAKLNAILRGKREFIDQIIAELSAAVMTREALSAQTQPLPTLKNYTLLLGAVSLMHRLSPPDFARARRMLDALIERATRQAVPQAWLAKWHVLRVQQGWSPDPVDDARQALRCTSLALNADPNCSLALAIDGFVHTNLLKKLDVAQSRYERAIEANPNDSLAWLLKGTLHAFRGEGQPAVAAAQHALRLSPLDPHRYFYDSLAATSYLAAHQFTRALQSAKRSLKANRTHTSTWRALAIAQWSLGQHDEARKTVQGLMSLDPSLTIRSWRERSPSADFAIGQEWAEALGHAGVPA</sequence>
<protein>
    <submittedName>
        <fullName evidence="2">FlgO family outer membrane protein</fullName>
    </submittedName>
</protein>